<evidence type="ECO:0000256" key="4">
    <source>
        <dbReference type="ARBA" id="ARBA00022525"/>
    </source>
</evidence>
<dbReference type="Proteomes" id="UP000504603">
    <property type="component" value="Unplaced"/>
</dbReference>
<evidence type="ECO:0000256" key="7">
    <source>
        <dbReference type="ARBA" id="ARBA00022737"/>
    </source>
</evidence>
<dbReference type="KEGG" id="mcha:111024347"/>
<proteinExistence type="predicted"/>
<evidence type="ECO:0000256" key="13">
    <source>
        <dbReference type="SAM" id="MobiDB-lite"/>
    </source>
</evidence>
<evidence type="ECO:0000256" key="9">
    <source>
        <dbReference type="ARBA" id="ARBA00023180"/>
    </source>
</evidence>
<dbReference type="AlphaFoldDB" id="A0A6J1DTT4"/>
<dbReference type="GO" id="GO:0016020">
    <property type="term" value="C:membrane"/>
    <property type="evidence" value="ECO:0007669"/>
    <property type="project" value="UniProtKB-SubCell"/>
</dbReference>
<keyword evidence="16" id="KW-1185">Reference proteome</keyword>
<dbReference type="OrthoDB" id="676979at2759"/>
<organism evidence="16 17">
    <name type="scientific">Momordica charantia</name>
    <name type="common">Bitter gourd</name>
    <name type="synonym">Balsam pear</name>
    <dbReference type="NCBI Taxonomy" id="3673"/>
    <lineage>
        <taxon>Eukaryota</taxon>
        <taxon>Viridiplantae</taxon>
        <taxon>Streptophyta</taxon>
        <taxon>Embryophyta</taxon>
        <taxon>Tracheophyta</taxon>
        <taxon>Spermatophyta</taxon>
        <taxon>Magnoliopsida</taxon>
        <taxon>eudicotyledons</taxon>
        <taxon>Gunneridae</taxon>
        <taxon>Pentapetalae</taxon>
        <taxon>rosids</taxon>
        <taxon>fabids</taxon>
        <taxon>Cucurbitales</taxon>
        <taxon>Cucurbitaceae</taxon>
        <taxon>Momordiceae</taxon>
        <taxon>Momordica</taxon>
    </lineage>
</organism>
<dbReference type="GO" id="GO:0071555">
    <property type="term" value="P:cell wall organization"/>
    <property type="evidence" value="ECO:0007669"/>
    <property type="project" value="UniProtKB-KW"/>
</dbReference>
<keyword evidence="11" id="KW-0961">Cell wall biogenesis/degradation</keyword>
<evidence type="ECO:0000256" key="5">
    <source>
        <dbReference type="ARBA" id="ARBA00022614"/>
    </source>
</evidence>
<gene>
    <name evidence="17" type="primary">LOC111024347</name>
</gene>
<evidence type="ECO:0000256" key="2">
    <source>
        <dbReference type="ARBA" id="ARBA00004370"/>
    </source>
</evidence>
<feature type="chain" id="PRO_5027002960" description="Cell wall hydroxyproline-rich glycoprotein" evidence="14">
    <location>
        <begin position="28"/>
        <end position="445"/>
    </location>
</feature>
<dbReference type="RefSeq" id="XP_022157690.1">
    <property type="nucleotide sequence ID" value="XM_022301998.1"/>
</dbReference>
<evidence type="ECO:0000256" key="8">
    <source>
        <dbReference type="ARBA" id="ARBA00023136"/>
    </source>
</evidence>
<keyword evidence="10" id="KW-0379">Hydroxylation</keyword>
<feature type="signal peptide" evidence="14">
    <location>
        <begin position="1"/>
        <end position="27"/>
    </location>
</feature>
<dbReference type="FunFam" id="3.80.10.10:FF:000041">
    <property type="entry name" value="LRR receptor-like serine/threonine-protein kinase ERECTA"/>
    <property type="match status" value="1"/>
</dbReference>
<keyword evidence="5" id="KW-0433">Leucine-rich repeat</keyword>
<keyword evidence="4" id="KW-0964">Secreted</keyword>
<evidence type="ECO:0000259" key="15">
    <source>
        <dbReference type="Pfam" id="PF08263"/>
    </source>
</evidence>
<feature type="compositionally biased region" description="Pro residues" evidence="13">
    <location>
        <begin position="436"/>
        <end position="445"/>
    </location>
</feature>
<evidence type="ECO:0000256" key="6">
    <source>
        <dbReference type="ARBA" id="ARBA00022729"/>
    </source>
</evidence>
<evidence type="ECO:0000256" key="14">
    <source>
        <dbReference type="SAM" id="SignalP"/>
    </source>
</evidence>
<dbReference type="Pfam" id="PF00560">
    <property type="entry name" value="LRR_1"/>
    <property type="match status" value="2"/>
</dbReference>
<evidence type="ECO:0000256" key="12">
    <source>
        <dbReference type="ARBA" id="ARBA00041871"/>
    </source>
</evidence>
<dbReference type="PANTHER" id="PTHR32093:SF124">
    <property type="entry name" value="POLLEN-SPECIFIC LEUCINE-RICH REPEAT EXTENSIN-LIKE PROTEIN 1"/>
    <property type="match status" value="1"/>
</dbReference>
<feature type="region of interest" description="Disordered" evidence="13">
    <location>
        <begin position="390"/>
        <end position="445"/>
    </location>
</feature>
<feature type="domain" description="Leucine-rich repeat-containing N-terminal plant-type" evidence="15">
    <location>
        <begin position="75"/>
        <end position="107"/>
    </location>
</feature>
<dbReference type="InterPro" id="IPR051582">
    <property type="entry name" value="LRR_extensin-like_regulator"/>
</dbReference>
<keyword evidence="3" id="KW-0134">Cell wall</keyword>
<protein>
    <recommendedName>
        <fullName evidence="12">Cell wall hydroxyproline-rich glycoprotein</fullName>
    </recommendedName>
</protein>
<dbReference type="InterPro" id="IPR001611">
    <property type="entry name" value="Leu-rich_rpt"/>
</dbReference>
<feature type="non-terminal residue" evidence="17">
    <location>
        <position position="445"/>
    </location>
</feature>
<dbReference type="SUPFAM" id="SSF52058">
    <property type="entry name" value="L domain-like"/>
    <property type="match status" value="1"/>
</dbReference>
<keyword evidence="8" id="KW-0472">Membrane</keyword>
<dbReference type="InterPro" id="IPR013210">
    <property type="entry name" value="LRR_N_plant-typ"/>
</dbReference>
<keyword evidence="7" id="KW-0677">Repeat</keyword>
<dbReference type="PANTHER" id="PTHR32093">
    <property type="entry name" value="LEUCINE-RICH REPEAT EXTENSIN-LIKE PROTEIN 3-RELATED"/>
    <property type="match status" value="1"/>
</dbReference>
<feature type="compositionally biased region" description="Polar residues" evidence="13">
    <location>
        <begin position="394"/>
        <end position="410"/>
    </location>
</feature>
<name>A0A6J1DTT4_MOMCH</name>
<accession>A0A6J1DTT4</accession>
<evidence type="ECO:0000313" key="17">
    <source>
        <dbReference type="RefSeq" id="XP_022157690.1"/>
    </source>
</evidence>
<dbReference type="FunFam" id="3.80.10.10:FF:000224">
    <property type="entry name" value="Leucine-rich repeat extensin-like protein 1"/>
    <property type="match status" value="1"/>
</dbReference>
<dbReference type="Pfam" id="PF08263">
    <property type="entry name" value="LRRNT_2"/>
    <property type="match status" value="1"/>
</dbReference>
<evidence type="ECO:0000256" key="3">
    <source>
        <dbReference type="ARBA" id="ARBA00022512"/>
    </source>
</evidence>
<evidence type="ECO:0000313" key="16">
    <source>
        <dbReference type="Proteomes" id="UP000504603"/>
    </source>
</evidence>
<evidence type="ECO:0000256" key="1">
    <source>
        <dbReference type="ARBA" id="ARBA00004191"/>
    </source>
</evidence>
<comment type="subcellular location">
    <subcellularLocation>
        <location evidence="2">Membrane</location>
    </subcellularLocation>
    <subcellularLocation>
        <location evidence="1">Secreted</location>
        <location evidence="1">Cell wall</location>
    </subcellularLocation>
</comment>
<keyword evidence="6 14" id="KW-0732">Signal</keyword>
<dbReference type="GeneID" id="111024347"/>
<dbReference type="Gene3D" id="3.80.10.10">
    <property type="entry name" value="Ribonuclease Inhibitor"/>
    <property type="match status" value="2"/>
</dbReference>
<evidence type="ECO:0000256" key="11">
    <source>
        <dbReference type="ARBA" id="ARBA00023316"/>
    </source>
</evidence>
<evidence type="ECO:0000256" key="10">
    <source>
        <dbReference type="ARBA" id="ARBA00023278"/>
    </source>
</evidence>
<dbReference type="InterPro" id="IPR032675">
    <property type="entry name" value="LRR_dom_sf"/>
</dbReference>
<sequence length="445" mass="49091">MASLLRKQPLIACFLLLFLSLLSPSLSLTDTETAYIGRRQLLHLKEHDELPADFKLEIDIPDTFPNERLKKAYVALQAWKVAIYSDPENITATWQGADVCSYTGVFCAPALDDANINVVAGIDLNHYDIAGYLPPELGLLTDLALFHINSNRFCGIIPTSFIKLILMFEFDISNNRFVGEFPEVVLEWPEAKYLDLRFNDFEGELPPKLFTLEFDAIFLNNNRFTSTIPDTIGNSTVSVVSFAYNEFHGCIPSTVGNMPNVNEMLFIGNNMSGCFPLELGNIANLTVLDVSNNGFVGKLPESLSETTKLEILDVSNNELTGSVPVGICKLPKLDNFTFSYNYFDSADPTCMEDKNVNKIFDYDQNCLPNQPDQRDAEKCASVVKKTVDCGSCGSGSPPTQDDSFDQSPSPRTRAPPPEQTIEAGAPPPEQTIEAGAPPPEQTIEA</sequence>
<keyword evidence="9" id="KW-0325">Glycoprotein</keyword>
<reference evidence="17" key="1">
    <citation type="submission" date="2025-08" db="UniProtKB">
        <authorList>
            <consortium name="RefSeq"/>
        </authorList>
    </citation>
    <scope>IDENTIFICATION</scope>
    <source>
        <strain evidence="17">OHB3-1</strain>
    </source>
</reference>